<reference evidence="3 4" key="2">
    <citation type="submission" date="2016-09" db="EMBL/GenBank/DDBJ databases">
        <authorList>
            <person name="Kumanski S."/>
            <person name="Beatrice B."/>
        </authorList>
    </citation>
    <scope>NUCLEOTIDE SEQUENCE [LARGE SCALE GENOMIC DNA]</scope>
    <source>
        <strain evidence="3">Mankind</strain>
    </source>
</reference>
<proteinExistence type="predicted"/>
<dbReference type="Proteomes" id="UP000182484">
    <property type="component" value="Unassembled WGS sequence"/>
</dbReference>
<dbReference type="EMBL" id="FLKW01000026">
    <property type="protein sequence ID" value="SBN19217.1"/>
    <property type="molecule type" value="Genomic_DNA"/>
</dbReference>
<sequence length="60" mass="6714">MATEILGHTVGVTANELAIHSMEVMDKFSGGEAYNETVWIERGRFADAKRWKGCLSRDAR</sequence>
<protein>
    <submittedName>
        <fullName evidence="1">Uncharacterized protein</fullName>
    </submittedName>
</protein>
<organism evidence="1">
    <name type="scientific">Neisseria gonorrhoeae</name>
    <dbReference type="NCBI Taxonomy" id="485"/>
    <lineage>
        <taxon>Bacteria</taxon>
        <taxon>Pseudomonadati</taxon>
        <taxon>Pseudomonadota</taxon>
        <taxon>Betaproteobacteria</taxon>
        <taxon>Neisseriales</taxon>
        <taxon>Neisseriaceae</taxon>
        <taxon>Neisseria</taxon>
    </lineage>
</organism>
<evidence type="ECO:0000313" key="2">
    <source>
        <dbReference type="EMBL" id="SBQ20941.1"/>
    </source>
</evidence>
<name>A0A1D3I368_NEIGO</name>
<dbReference type="Proteomes" id="UP000239837">
    <property type="component" value="Chromosome"/>
</dbReference>
<dbReference type="EMBL" id="FMTB01000034">
    <property type="protein sequence ID" value="SCW14601.1"/>
    <property type="molecule type" value="Genomic_DNA"/>
</dbReference>
<gene>
    <name evidence="3" type="ORF">ESCNG_40022</name>
    <name evidence="2" type="ORF">WHOF_01185</name>
    <name evidence="1" type="ORF">WHOF_01692</name>
</gene>
<evidence type="ECO:0000313" key="4">
    <source>
        <dbReference type="Proteomes" id="UP000182484"/>
    </source>
</evidence>
<evidence type="ECO:0000313" key="1">
    <source>
        <dbReference type="EMBL" id="SBN19217.1"/>
    </source>
</evidence>
<evidence type="ECO:0000313" key="3">
    <source>
        <dbReference type="EMBL" id="SCW14601.1"/>
    </source>
</evidence>
<reference evidence="1" key="1">
    <citation type="submission" date="2016-05" db="EMBL/GenBank/DDBJ databases">
        <authorList>
            <consortium name="Pathogen Informatics"/>
        </authorList>
    </citation>
    <scope>NUCLEOTIDE SEQUENCE</scope>
    <source>
        <strain evidence="1">WHO F</strain>
    </source>
</reference>
<dbReference type="AlphaFoldDB" id="A0A1D3I368"/>
<accession>A0A1D3I368</accession>
<dbReference type="EMBL" id="LT591897">
    <property type="protein sequence ID" value="SBQ20941.1"/>
    <property type="molecule type" value="Genomic_DNA"/>
</dbReference>